<sequence length="236" mass="26282">KYLHYKCSPRQSYFTPNTTKGRVTDAQVDTCVVEYQQWNVKPPNIASNPFFVCQYILLTLSLSQDSNGTNQLNGEPSSSNFQTLDRQMLSTQGEGITLQGGTYFQGGIAERVSDHVLLNSKGLCEGMNLEDAQQKRSQTELSSYETMNVDSVTPSTQGKHAFTWQMCDARSQQLDLIHMKNLIIAGNTFLSQQTMENVDPPSSFLQDSLAVRERTLVNGLKQCSESSPYNVGREGS</sequence>
<feature type="non-terminal residue" evidence="1">
    <location>
        <position position="1"/>
    </location>
</feature>
<name>A0A5J4RAW0_9EUKA</name>
<accession>A0A5J4RAW0</accession>
<evidence type="ECO:0000313" key="1">
    <source>
        <dbReference type="EMBL" id="KAA6330504.1"/>
    </source>
</evidence>
<comment type="caution">
    <text evidence="1">The sequence shown here is derived from an EMBL/GenBank/DDBJ whole genome shotgun (WGS) entry which is preliminary data.</text>
</comment>
<reference evidence="1 2" key="1">
    <citation type="submission" date="2019-03" db="EMBL/GenBank/DDBJ databases">
        <title>Single cell metagenomics reveals metabolic interactions within the superorganism composed of flagellate Streblomastix strix and complex community of Bacteroidetes bacteria on its surface.</title>
        <authorList>
            <person name="Treitli S.C."/>
            <person name="Kolisko M."/>
            <person name="Husnik F."/>
            <person name="Keeling P."/>
            <person name="Hampl V."/>
        </authorList>
    </citation>
    <scope>NUCLEOTIDE SEQUENCE [LARGE SCALE GENOMIC DNA]</scope>
    <source>
        <strain evidence="1">ST1C</strain>
    </source>
</reference>
<proteinExistence type="predicted"/>
<dbReference type="AlphaFoldDB" id="A0A5J4RAW0"/>
<evidence type="ECO:0000313" key="2">
    <source>
        <dbReference type="Proteomes" id="UP000324800"/>
    </source>
</evidence>
<dbReference type="EMBL" id="SNRW01042823">
    <property type="protein sequence ID" value="KAA6330504.1"/>
    <property type="molecule type" value="Genomic_DNA"/>
</dbReference>
<protein>
    <submittedName>
        <fullName evidence="1">Uncharacterized protein</fullName>
    </submittedName>
</protein>
<organism evidence="1 2">
    <name type="scientific">Streblomastix strix</name>
    <dbReference type="NCBI Taxonomy" id="222440"/>
    <lineage>
        <taxon>Eukaryota</taxon>
        <taxon>Metamonada</taxon>
        <taxon>Preaxostyla</taxon>
        <taxon>Oxymonadida</taxon>
        <taxon>Streblomastigidae</taxon>
        <taxon>Streblomastix</taxon>
    </lineage>
</organism>
<dbReference type="Proteomes" id="UP000324800">
    <property type="component" value="Unassembled WGS sequence"/>
</dbReference>
<gene>
    <name evidence="1" type="ORF">EZS28_053492</name>
</gene>